<dbReference type="PANTHER" id="PTHR27003:SF88">
    <property type="entry name" value="RECEPTOR-LIKE PROTEIN KINASE THESEUS 1"/>
    <property type="match status" value="1"/>
</dbReference>
<keyword evidence="5" id="KW-0067">ATP-binding</keyword>
<dbReference type="InterPro" id="IPR045272">
    <property type="entry name" value="ANXUR1/2-like"/>
</dbReference>
<keyword evidence="2 7" id="KW-0808">Transferase</keyword>
<evidence type="ECO:0000256" key="4">
    <source>
        <dbReference type="ARBA" id="ARBA00022777"/>
    </source>
</evidence>
<dbReference type="InterPro" id="IPR011009">
    <property type="entry name" value="Kinase-like_dom_sf"/>
</dbReference>
<evidence type="ECO:0000256" key="2">
    <source>
        <dbReference type="ARBA" id="ARBA00022679"/>
    </source>
</evidence>
<proteinExistence type="predicted"/>
<protein>
    <submittedName>
        <fullName evidence="7">Non-specific serine/threonine protein kinase</fullName>
        <ecNumber evidence="7">2.7.11.1</ecNumber>
    </submittedName>
</protein>
<comment type="caution">
    <text evidence="7">The sequence shown here is derived from an EMBL/GenBank/DDBJ whole genome shotgun (WGS) entry which is preliminary data.</text>
</comment>
<sequence>MAEQLCRQLSLAEIQSATGDFSDEHVIGIGGFGKVYKGHIDNGSVSVASNPRQGKGQGQTEFAAEIETLTQFRHRNLVSLIGVCMSIWAQDKIRNGKADQIVASNLKGEISEDCLEQQERKGTTTQKLQFWPFRNRVGSKDMKKGVPFILFGETKGIEDYYINPMCNGFKGVLENGEDATIGRLHYMPKHEFEFRAKVSGSLSKLKHENVVELVVYNLDGLQ</sequence>
<name>A0ABD1GG23_SALDI</name>
<accession>A0ABD1GG23</accession>
<dbReference type="EC" id="2.7.11.1" evidence="7"/>
<keyword evidence="8" id="KW-1185">Reference proteome</keyword>
<evidence type="ECO:0000313" key="7">
    <source>
        <dbReference type="EMBL" id="KAL1541988.1"/>
    </source>
</evidence>
<dbReference type="FunFam" id="3.30.200.20:FF:000039">
    <property type="entry name" value="receptor-like protein kinase FERONIA"/>
    <property type="match status" value="1"/>
</dbReference>
<dbReference type="Pfam" id="PF07714">
    <property type="entry name" value="PK_Tyr_Ser-Thr"/>
    <property type="match status" value="1"/>
</dbReference>
<dbReference type="GO" id="GO:0005524">
    <property type="term" value="F:ATP binding"/>
    <property type="evidence" value="ECO:0007669"/>
    <property type="project" value="UniProtKB-KW"/>
</dbReference>
<evidence type="ECO:0000256" key="1">
    <source>
        <dbReference type="ARBA" id="ARBA00022527"/>
    </source>
</evidence>
<feature type="domain" description="Serine-threonine/tyrosine-protein kinase catalytic" evidence="6">
    <location>
        <begin position="25"/>
        <end position="86"/>
    </location>
</feature>
<evidence type="ECO:0000259" key="6">
    <source>
        <dbReference type="Pfam" id="PF07714"/>
    </source>
</evidence>
<keyword evidence="4 7" id="KW-0418">Kinase</keyword>
<gene>
    <name evidence="7" type="ORF">AAHA92_26134</name>
</gene>
<dbReference type="InterPro" id="IPR001245">
    <property type="entry name" value="Ser-Thr/Tyr_kinase_cat_dom"/>
</dbReference>
<keyword evidence="3" id="KW-0547">Nucleotide-binding</keyword>
<dbReference type="AlphaFoldDB" id="A0ABD1GG23"/>
<dbReference type="SUPFAM" id="SSF56112">
    <property type="entry name" value="Protein kinase-like (PK-like)"/>
    <property type="match status" value="1"/>
</dbReference>
<dbReference type="Proteomes" id="UP001567538">
    <property type="component" value="Unassembled WGS sequence"/>
</dbReference>
<dbReference type="PANTHER" id="PTHR27003">
    <property type="entry name" value="OS07G0166700 PROTEIN"/>
    <property type="match status" value="1"/>
</dbReference>
<dbReference type="GO" id="GO:0004674">
    <property type="term" value="F:protein serine/threonine kinase activity"/>
    <property type="evidence" value="ECO:0007669"/>
    <property type="project" value="UniProtKB-KW"/>
</dbReference>
<evidence type="ECO:0000256" key="3">
    <source>
        <dbReference type="ARBA" id="ARBA00022741"/>
    </source>
</evidence>
<evidence type="ECO:0000256" key="5">
    <source>
        <dbReference type="ARBA" id="ARBA00022840"/>
    </source>
</evidence>
<evidence type="ECO:0000313" key="8">
    <source>
        <dbReference type="Proteomes" id="UP001567538"/>
    </source>
</evidence>
<keyword evidence="1 7" id="KW-0723">Serine/threonine-protein kinase</keyword>
<reference evidence="7 8" key="1">
    <citation type="submission" date="2024-06" db="EMBL/GenBank/DDBJ databases">
        <title>A chromosome level genome sequence of Diviner's sage (Salvia divinorum).</title>
        <authorList>
            <person name="Ford S.A."/>
            <person name="Ro D.-K."/>
            <person name="Ness R.W."/>
            <person name="Phillips M.A."/>
        </authorList>
    </citation>
    <scope>NUCLEOTIDE SEQUENCE [LARGE SCALE GENOMIC DNA]</scope>
    <source>
        <strain evidence="7">SAF-2024a</strain>
        <tissue evidence="7">Leaf</tissue>
    </source>
</reference>
<dbReference type="EMBL" id="JBEAFC010000009">
    <property type="protein sequence ID" value="KAL1541988.1"/>
    <property type="molecule type" value="Genomic_DNA"/>
</dbReference>
<organism evidence="7 8">
    <name type="scientific">Salvia divinorum</name>
    <name type="common">Maria pastora</name>
    <name type="synonym">Diviner's sage</name>
    <dbReference type="NCBI Taxonomy" id="28513"/>
    <lineage>
        <taxon>Eukaryota</taxon>
        <taxon>Viridiplantae</taxon>
        <taxon>Streptophyta</taxon>
        <taxon>Embryophyta</taxon>
        <taxon>Tracheophyta</taxon>
        <taxon>Spermatophyta</taxon>
        <taxon>Magnoliopsida</taxon>
        <taxon>eudicotyledons</taxon>
        <taxon>Gunneridae</taxon>
        <taxon>Pentapetalae</taxon>
        <taxon>asterids</taxon>
        <taxon>lamiids</taxon>
        <taxon>Lamiales</taxon>
        <taxon>Lamiaceae</taxon>
        <taxon>Nepetoideae</taxon>
        <taxon>Mentheae</taxon>
        <taxon>Salviinae</taxon>
        <taxon>Salvia</taxon>
        <taxon>Salvia subgen. Calosphace</taxon>
    </lineage>
</organism>
<dbReference type="Gene3D" id="3.30.200.20">
    <property type="entry name" value="Phosphorylase Kinase, domain 1"/>
    <property type="match status" value="1"/>
</dbReference>